<evidence type="ECO:0008006" key="12">
    <source>
        <dbReference type="Google" id="ProtNLM"/>
    </source>
</evidence>
<accession>A0AAD9KAJ5</accession>
<dbReference type="SMART" id="SM00326">
    <property type="entry name" value="SH3"/>
    <property type="match status" value="1"/>
</dbReference>
<keyword evidence="4" id="KW-0344">Guanine-nucleotide releasing factor</keyword>
<evidence type="ECO:0000256" key="3">
    <source>
        <dbReference type="ARBA" id="ARBA00022490"/>
    </source>
</evidence>
<comment type="caution">
    <text evidence="10">The sequence shown here is derived from an EMBL/GenBank/DDBJ whole genome shotgun (WGS) entry which is preliminary data.</text>
</comment>
<evidence type="ECO:0000256" key="1">
    <source>
        <dbReference type="ARBA" id="ARBA00004496"/>
    </source>
</evidence>
<dbReference type="EMBL" id="JAODUP010000024">
    <property type="protein sequence ID" value="KAK2167757.1"/>
    <property type="molecule type" value="Genomic_DNA"/>
</dbReference>
<dbReference type="GO" id="GO:0035556">
    <property type="term" value="P:intracellular signal transduction"/>
    <property type="evidence" value="ECO:0007669"/>
    <property type="project" value="InterPro"/>
</dbReference>
<dbReference type="GO" id="GO:0005737">
    <property type="term" value="C:cytoplasm"/>
    <property type="evidence" value="ECO:0007669"/>
    <property type="project" value="UniProtKB-SubCell"/>
</dbReference>
<dbReference type="PROSITE" id="PS50003">
    <property type="entry name" value="PH_DOMAIN"/>
    <property type="match status" value="1"/>
</dbReference>
<dbReference type="Pfam" id="PF22697">
    <property type="entry name" value="SOS1_NGEF_PH"/>
    <property type="match status" value="1"/>
</dbReference>
<dbReference type="InterPro" id="IPR001452">
    <property type="entry name" value="SH3_domain"/>
</dbReference>
<dbReference type="Pfam" id="PF00018">
    <property type="entry name" value="SH3_1"/>
    <property type="match status" value="1"/>
</dbReference>
<dbReference type="AlphaFoldDB" id="A0AAD9KAJ5"/>
<dbReference type="SMART" id="SM00325">
    <property type="entry name" value="RhoGEF"/>
    <property type="match status" value="1"/>
</dbReference>
<dbReference type="CDD" id="cd00160">
    <property type="entry name" value="RhoGEF"/>
    <property type="match status" value="1"/>
</dbReference>
<dbReference type="InterPro" id="IPR036028">
    <property type="entry name" value="SH3-like_dom_sf"/>
</dbReference>
<dbReference type="PROSITE" id="PS00741">
    <property type="entry name" value="DH_1"/>
    <property type="match status" value="1"/>
</dbReference>
<proteinExistence type="predicted"/>
<dbReference type="Proteomes" id="UP001208570">
    <property type="component" value="Unassembled WGS sequence"/>
</dbReference>
<sequence>MGANKNDGWTHRRDCLCYHDNQCQLRPTRFYPRYLQKQQFRAFNPTGFDTSSTVSLDLHGNEPCCASVASSSFGDLGTGSLKRQKWGSLISLNPGAVSLETKSWKSTSLWSLPDAKMDAGVDSDLVTGRELRNERHDASVDVPTVRAYKWQPSYSSGCGTGVPQGHCQKGYSHRRTGDKLEGSRENAHKGIGHSVMRWLRKLGQKRDSALMDDTRDKSENPFSLKSRSVININSKVAEEIMSCYDASLSELFVSKSRDGNAEGITSILRTHSSISDQFCDQKTCSLPSLKDKLSYDETKYCPEPLSRSVGGLSESDGVDETGVLFQGDDRGPASGLSAALHHLLRRDHLDMTSQSADDSTGGGDSKHLMRNRRMSTPHPIRSRAAQSVCYPQACQRHLKRAHSAPELIDPDGRGLKAHRKQDIFRVSLSTAGDLALPSQNYSSDDDSEDSLSYGIVSMPGSSLSLQHQAALEEIFEVNEMTTYAEALWDHVTMDPEELGFRAGDVIQVSDTRDKNWWYGHITDKHGWFPASFVRLRANQVEIIAEDASILVTSRQHSRESVSQSQARANVVNEIVQAEREYVRHLRDVIQGYVEKCRKRPEMFPQQKMTSIFSNIMDIYHFSVRFLKDLELNIDTEQPHQSKLGKVFIKHRDGFKIYSEYCNNHPTAQEELRTLQKNKKYTHFFEACRLLQDMINLPLEGFLLAPVQKICKYPLQLRELLKYTPRCHADHADIKNAHDAMHGIAVMINERKRKMESIEKLAEWQLTVDDWQGPDLLDHSSELIYSGEMTKVNSSGWHQERVFFLFDHQLIYCKKDLLWRDLLMYKGRIDLDNCIIKALSDDKDPVFNINVKNAIRIYNKTKGKWYLLYCRSSTDRERWFAAFQEERRRVDEDKKNGFNLAEFRSKAHLPQSKTKAKTPNTRYREHAKKQKKKQRGHHSKNADKQPIIASEDATTPETPEAQDSSRRWMMFGNRKPKT</sequence>
<keyword evidence="3" id="KW-0963">Cytoplasm</keyword>
<name>A0AAD9KAJ5_9ANNE</name>
<evidence type="ECO:0000259" key="8">
    <source>
        <dbReference type="PROSITE" id="PS50003"/>
    </source>
</evidence>
<dbReference type="Pfam" id="PF00621">
    <property type="entry name" value="RhoGEF"/>
    <property type="match status" value="1"/>
</dbReference>
<evidence type="ECO:0000313" key="10">
    <source>
        <dbReference type="EMBL" id="KAK2167757.1"/>
    </source>
</evidence>
<dbReference type="SUPFAM" id="SSF50044">
    <property type="entry name" value="SH3-domain"/>
    <property type="match status" value="1"/>
</dbReference>
<dbReference type="InterPro" id="IPR001849">
    <property type="entry name" value="PH_domain"/>
</dbReference>
<dbReference type="SUPFAM" id="SSF48065">
    <property type="entry name" value="DBL homology domain (DH-domain)"/>
    <property type="match status" value="1"/>
</dbReference>
<evidence type="ECO:0000259" key="9">
    <source>
        <dbReference type="PROSITE" id="PS50010"/>
    </source>
</evidence>
<dbReference type="InterPro" id="IPR011993">
    <property type="entry name" value="PH-like_dom_sf"/>
</dbReference>
<evidence type="ECO:0000256" key="4">
    <source>
        <dbReference type="ARBA" id="ARBA00022658"/>
    </source>
</evidence>
<dbReference type="InterPro" id="IPR000219">
    <property type="entry name" value="DH_dom"/>
</dbReference>
<evidence type="ECO:0000256" key="5">
    <source>
        <dbReference type="PROSITE-ProRule" id="PRU00192"/>
    </source>
</evidence>
<evidence type="ECO:0000256" key="2">
    <source>
        <dbReference type="ARBA" id="ARBA00022443"/>
    </source>
</evidence>
<keyword evidence="2 5" id="KW-0728">SH3 domain</keyword>
<evidence type="ECO:0000256" key="6">
    <source>
        <dbReference type="SAM" id="MobiDB-lite"/>
    </source>
</evidence>
<feature type="compositionally biased region" description="Basic residues" evidence="6">
    <location>
        <begin position="924"/>
        <end position="938"/>
    </location>
</feature>
<comment type="subcellular location">
    <subcellularLocation>
        <location evidence="1">Cytoplasm</location>
    </subcellularLocation>
</comment>
<dbReference type="Gene3D" id="2.30.30.40">
    <property type="entry name" value="SH3 Domains"/>
    <property type="match status" value="1"/>
</dbReference>
<dbReference type="InterPro" id="IPR055251">
    <property type="entry name" value="SOS1_NGEF_PH"/>
</dbReference>
<dbReference type="Gene3D" id="1.20.900.10">
    <property type="entry name" value="Dbl homology (DH) domain"/>
    <property type="match status" value="1"/>
</dbReference>
<dbReference type="InterPro" id="IPR035899">
    <property type="entry name" value="DBL_dom_sf"/>
</dbReference>
<feature type="domain" description="DH" evidence="9">
    <location>
        <begin position="566"/>
        <end position="750"/>
    </location>
</feature>
<organism evidence="10 11">
    <name type="scientific">Paralvinella palmiformis</name>
    <dbReference type="NCBI Taxonomy" id="53620"/>
    <lineage>
        <taxon>Eukaryota</taxon>
        <taxon>Metazoa</taxon>
        <taxon>Spiralia</taxon>
        <taxon>Lophotrochozoa</taxon>
        <taxon>Annelida</taxon>
        <taxon>Polychaeta</taxon>
        <taxon>Sedentaria</taxon>
        <taxon>Canalipalpata</taxon>
        <taxon>Terebellida</taxon>
        <taxon>Terebelliformia</taxon>
        <taxon>Alvinellidae</taxon>
        <taxon>Paralvinella</taxon>
    </lineage>
</organism>
<feature type="domain" description="PH" evidence="8">
    <location>
        <begin position="781"/>
        <end position="887"/>
    </location>
</feature>
<dbReference type="SUPFAM" id="SSF50729">
    <property type="entry name" value="PH domain-like"/>
    <property type="match status" value="1"/>
</dbReference>
<feature type="region of interest" description="Disordered" evidence="6">
    <location>
        <begin position="901"/>
        <end position="977"/>
    </location>
</feature>
<dbReference type="PANTHER" id="PTHR47544">
    <property type="entry name" value="RHO GUANINE NUCLEOTIDE EXCHANGE FACTOR 4"/>
    <property type="match status" value="1"/>
</dbReference>
<protein>
    <recommendedName>
        <fullName evidence="12">Rho guanine nucleotide exchange factor 4</fullName>
    </recommendedName>
</protein>
<feature type="compositionally biased region" description="Polar residues" evidence="6">
    <location>
        <begin position="910"/>
        <end position="920"/>
    </location>
</feature>
<dbReference type="PANTHER" id="PTHR47544:SF3">
    <property type="entry name" value="RHO GUANINE NUCLEOTIDE EXCHANGE FACTOR 4 ISOFORM X1"/>
    <property type="match status" value="1"/>
</dbReference>
<dbReference type="SMART" id="SM00233">
    <property type="entry name" value="PH"/>
    <property type="match status" value="1"/>
</dbReference>
<keyword evidence="11" id="KW-1185">Reference proteome</keyword>
<dbReference type="GO" id="GO:0005085">
    <property type="term" value="F:guanyl-nucleotide exchange factor activity"/>
    <property type="evidence" value="ECO:0007669"/>
    <property type="project" value="UniProtKB-KW"/>
</dbReference>
<dbReference type="PROSITE" id="PS50010">
    <property type="entry name" value="DH_2"/>
    <property type="match status" value="1"/>
</dbReference>
<dbReference type="Gene3D" id="2.30.29.30">
    <property type="entry name" value="Pleckstrin-homology domain (PH domain)/Phosphotyrosine-binding domain (PTB)"/>
    <property type="match status" value="1"/>
</dbReference>
<feature type="domain" description="SH3" evidence="7">
    <location>
        <begin position="479"/>
        <end position="538"/>
    </location>
</feature>
<evidence type="ECO:0000313" key="11">
    <source>
        <dbReference type="Proteomes" id="UP001208570"/>
    </source>
</evidence>
<dbReference type="CDD" id="cd01224">
    <property type="entry name" value="PH_Collybistin_ASEF"/>
    <property type="match status" value="1"/>
</dbReference>
<gene>
    <name evidence="10" type="ORF">LSH36_24g01012</name>
</gene>
<reference evidence="10" key="1">
    <citation type="journal article" date="2023" name="Mol. Biol. Evol.">
        <title>Third-Generation Sequencing Reveals the Adaptive Role of the Epigenome in Three Deep-Sea Polychaetes.</title>
        <authorList>
            <person name="Perez M."/>
            <person name="Aroh O."/>
            <person name="Sun Y."/>
            <person name="Lan Y."/>
            <person name="Juniper S.K."/>
            <person name="Young C.R."/>
            <person name="Angers B."/>
            <person name="Qian P.Y."/>
        </authorList>
    </citation>
    <scope>NUCLEOTIDE SEQUENCE</scope>
    <source>
        <strain evidence="10">P08H-3</strain>
    </source>
</reference>
<dbReference type="CDD" id="cd11828">
    <property type="entry name" value="SH3_ARHGEF9_like"/>
    <property type="match status" value="1"/>
</dbReference>
<dbReference type="InterPro" id="IPR001331">
    <property type="entry name" value="GDS_CDC24_CS"/>
</dbReference>
<evidence type="ECO:0000259" key="7">
    <source>
        <dbReference type="PROSITE" id="PS50002"/>
    </source>
</evidence>
<dbReference type="PROSITE" id="PS50002">
    <property type="entry name" value="SH3"/>
    <property type="match status" value="1"/>
</dbReference>